<evidence type="ECO:0000259" key="6">
    <source>
        <dbReference type="Pfam" id="PF00520"/>
    </source>
</evidence>
<keyword evidence="2 5" id="KW-0812">Transmembrane</keyword>
<dbReference type="Gene3D" id="1.20.120.350">
    <property type="entry name" value="Voltage-gated potassium channels. Chain C"/>
    <property type="match status" value="1"/>
</dbReference>
<dbReference type="PANTHER" id="PTHR10037:SF62">
    <property type="entry name" value="SODIUM CHANNEL PROTEIN 60E"/>
    <property type="match status" value="1"/>
</dbReference>
<evidence type="ECO:0000256" key="5">
    <source>
        <dbReference type="SAM" id="Phobius"/>
    </source>
</evidence>
<feature type="transmembrane region" description="Helical" evidence="5">
    <location>
        <begin position="205"/>
        <end position="231"/>
    </location>
</feature>
<organism evidence="7 8">
    <name type="scientific">Candidatus Propionivibrio aalborgensis</name>
    <dbReference type="NCBI Taxonomy" id="1860101"/>
    <lineage>
        <taxon>Bacteria</taxon>
        <taxon>Pseudomonadati</taxon>
        <taxon>Pseudomonadota</taxon>
        <taxon>Betaproteobacteria</taxon>
        <taxon>Rhodocyclales</taxon>
        <taxon>Rhodocyclaceae</taxon>
        <taxon>Propionivibrio</taxon>
    </lineage>
</organism>
<comment type="subcellular location">
    <subcellularLocation>
        <location evidence="1">Membrane</location>
        <topology evidence="1">Multi-pass membrane protein</topology>
    </subcellularLocation>
</comment>
<keyword evidence="3 5" id="KW-1133">Transmembrane helix</keyword>
<sequence length="275" mass="30297">MDIVMHTPGGWRPRLDRWLESAPIHNSLIALILINAVILGLETSPALMAQWGSWLSAADRAILAVFLGEIVLRLLAHRLVYFRDPWNVFDFTVVAIALIPASGPLAVLRALRILRVLRLITLVPSMRRVVGGLLTALPGLGSVVGIICIIFYVAAVIATKLFAADFPALFGDLGSSAFTLFQVMTLEGWAMEVVRPVMAVYPSSWIFFLIFILASTFTLLNLFIAVIVNAIHQEGAEDRRDTTATEIAGLRNEIAALRSHLGPMRRSSPYATRRR</sequence>
<feature type="transmembrane region" description="Helical" evidence="5">
    <location>
        <begin position="28"/>
        <end position="49"/>
    </location>
</feature>
<gene>
    <name evidence="7" type="ORF">PROAA_30005</name>
</gene>
<dbReference type="InterPro" id="IPR005821">
    <property type="entry name" value="Ion_trans_dom"/>
</dbReference>
<dbReference type="AlphaFoldDB" id="A0A1A8XWI3"/>
<evidence type="ECO:0000313" key="8">
    <source>
        <dbReference type="Proteomes" id="UP000199600"/>
    </source>
</evidence>
<dbReference type="PANTHER" id="PTHR10037">
    <property type="entry name" value="VOLTAGE-GATED CATION CHANNEL CALCIUM AND SODIUM"/>
    <property type="match status" value="1"/>
</dbReference>
<dbReference type="Proteomes" id="UP000199600">
    <property type="component" value="Unassembled WGS sequence"/>
</dbReference>
<feature type="transmembrane region" description="Helical" evidence="5">
    <location>
        <begin position="61"/>
        <end position="82"/>
    </location>
</feature>
<dbReference type="GO" id="GO:0001518">
    <property type="term" value="C:voltage-gated sodium channel complex"/>
    <property type="evidence" value="ECO:0007669"/>
    <property type="project" value="TreeGrafter"/>
</dbReference>
<dbReference type="RefSeq" id="WP_245664251.1">
    <property type="nucleotide sequence ID" value="NZ_FLQY01000223.1"/>
</dbReference>
<evidence type="ECO:0000313" key="7">
    <source>
        <dbReference type="EMBL" id="SBT08987.1"/>
    </source>
</evidence>
<reference evidence="7 8" key="1">
    <citation type="submission" date="2016-06" db="EMBL/GenBank/DDBJ databases">
        <authorList>
            <person name="Kjaerup R.B."/>
            <person name="Dalgaard T.S."/>
            <person name="Juul-Madsen H.R."/>
        </authorList>
    </citation>
    <scope>NUCLEOTIDE SEQUENCE [LARGE SCALE GENOMIC DNA]</scope>
    <source>
        <strain evidence="7">2</strain>
    </source>
</reference>
<dbReference type="Pfam" id="PF00520">
    <property type="entry name" value="Ion_trans"/>
    <property type="match status" value="1"/>
</dbReference>
<dbReference type="GO" id="GO:0005248">
    <property type="term" value="F:voltage-gated sodium channel activity"/>
    <property type="evidence" value="ECO:0007669"/>
    <property type="project" value="TreeGrafter"/>
</dbReference>
<feature type="transmembrane region" description="Helical" evidence="5">
    <location>
        <begin position="129"/>
        <end position="157"/>
    </location>
</feature>
<keyword evidence="7" id="KW-0407">Ion channel</keyword>
<name>A0A1A8XWI3_9RHOO</name>
<keyword evidence="8" id="KW-1185">Reference proteome</keyword>
<dbReference type="InterPro" id="IPR043203">
    <property type="entry name" value="VGCC_Ca_Na"/>
</dbReference>
<evidence type="ECO:0000256" key="1">
    <source>
        <dbReference type="ARBA" id="ARBA00004141"/>
    </source>
</evidence>
<protein>
    <submittedName>
        <fullName evidence="7">Voltage-gated sodium channel subunit</fullName>
    </submittedName>
</protein>
<dbReference type="Gene3D" id="1.10.287.70">
    <property type="match status" value="1"/>
</dbReference>
<keyword evidence="7" id="KW-0406">Ion transport</keyword>
<proteinExistence type="predicted"/>
<accession>A0A1A8XWI3</accession>
<dbReference type="SUPFAM" id="SSF81324">
    <property type="entry name" value="Voltage-gated potassium channels"/>
    <property type="match status" value="1"/>
</dbReference>
<feature type="transmembrane region" description="Helical" evidence="5">
    <location>
        <begin position="88"/>
        <end position="108"/>
    </location>
</feature>
<dbReference type="EMBL" id="FLQY01000223">
    <property type="protein sequence ID" value="SBT08987.1"/>
    <property type="molecule type" value="Genomic_DNA"/>
</dbReference>
<keyword evidence="4 5" id="KW-0472">Membrane</keyword>
<evidence type="ECO:0000256" key="4">
    <source>
        <dbReference type="ARBA" id="ARBA00023136"/>
    </source>
</evidence>
<feature type="domain" description="Ion transport" evidence="6">
    <location>
        <begin position="26"/>
        <end position="235"/>
    </location>
</feature>
<evidence type="ECO:0000256" key="2">
    <source>
        <dbReference type="ARBA" id="ARBA00022692"/>
    </source>
</evidence>
<dbReference type="InterPro" id="IPR027359">
    <property type="entry name" value="Volt_channel_dom_sf"/>
</dbReference>
<evidence type="ECO:0000256" key="3">
    <source>
        <dbReference type="ARBA" id="ARBA00022989"/>
    </source>
</evidence>
<keyword evidence="7" id="KW-0813">Transport</keyword>